<gene>
    <name evidence="3" type="ORF">H8716_02905</name>
</gene>
<dbReference type="InterPro" id="IPR050300">
    <property type="entry name" value="GDXG_lipolytic_enzyme"/>
</dbReference>
<dbReference type="RefSeq" id="WP_249307011.1">
    <property type="nucleotide sequence ID" value="NZ_JACRSZ010000001.1"/>
</dbReference>
<dbReference type="InterPro" id="IPR049492">
    <property type="entry name" value="BD-FAE-like_dom"/>
</dbReference>
<dbReference type="Proteomes" id="UP000657421">
    <property type="component" value="Unassembled WGS sequence"/>
</dbReference>
<feature type="domain" description="BD-FAE-like" evidence="2">
    <location>
        <begin position="15"/>
        <end position="205"/>
    </location>
</feature>
<comment type="caution">
    <text evidence="3">The sequence shown here is derived from an EMBL/GenBank/DDBJ whole genome shotgun (WGS) entry which is preliminary data.</text>
</comment>
<dbReference type="Gene3D" id="3.40.50.1820">
    <property type="entry name" value="alpha/beta hydrolase"/>
    <property type="match status" value="1"/>
</dbReference>
<dbReference type="GO" id="GO:0016787">
    <property type="term" value="F:hydrolase activity"/>
    <property type="evidence" value="ECO:0007669"/>
    <property type="project" value="UniProtKB-KW"/>
</dbReference>
<evidence type="ECO:0000313" key="3">
    <source>
        <dbReference type="EMBL" id="MBC8572042.1"/>
    </source>
</evidence>
<organism evidence="3 4">
    <name type="scientific">Jingyaoa shaoxingensis</name>
    <dbReference type="NCBI Taxonomy" id="2763671"/>
    <lineage>
        <taxon>Bacteria</taxon>
        <taxon>Bacillati</taxon>
        <taxon>Bacillota</taxon>
        <taxon>Clostridia</taxon>
        <taxon>Lachnospirales</taxon>
        <taxon>Lachnospiraceae</taxon>
        <taxon>Jingyaoa</taxon>
    </lineage>
</organism>
<keyword evidence="4" id="KW-1185">Reference proteome</keyword>
<keyword evidence="1 3" id="KW-0378">Hydrolase</keyword>
<protein>
    <submittedName>
        <fullName evidence="3">Alpha/beta hydrolase</fullName>
    </submittedName>
</protein>
<reference evidence="3 4" key="1">
    <citation type="submission" date="2020-08" db="EMBL/GenBank/DDBJ databases">
        <title>Genome public.</title>
        <authorList>
            <person name="Liu C."/>
            <person name="Sun Q."/>
        </authorList>
    </citation>
    <scope>NUCLEOTIDE SEQUENCE [LARGE SCALE GENOMIC DNA]</scope>
    <source>
        <strain evidence="3 4">NSJ-46</strain>
    </source>
</reference>
<evidence type="ECO:0000313" key="4">
    <source>
        <dbReference type="Proteomes" id="UP000657421"/>
    </source>
</evidence>
<dbReference type="PANTHER" id="PTHR48081">
    <property type="entry name" value="AB HYDROLASE SUPERFAMILY PROTEIN C4A8.06C"/>
    <property type="match status" value="1"/>
</dbReference>
<dbReference type="InterPro" id="IPR029058">
    <property type="entry name" value="AB_hydrolase_fold"/>
</dbReference>
<dbReference type="PANTHER" id="PTHR48081:SF6">
    <property type="entry name" value="PEPTIDASE S9 PROLYL OLIGOPEPTIDASE CATALYTIC DOMAIN-CONTAINING PROTEIN"/>
    <property type="match status" value="1"/>
</dbReference>
<name>A0ABR7N6L8_9FIRM</name>
<evidence type="ECO:0000259" key="2">
    <source>
        <dbReference type="Pfam" id="PF20434"/>
    </source>
</evidence>
<sequence>MKKFTLEKNGARIDVYETKEPPKAAVVICPGGGYENLSDREGEPVAKQFLQDGYMAIVLWYEVKKQPMLGNLPLQQLSDTVSWLRDHAQEYRMEKKHIYVCGFSAGGHLAGSLGILWNRKEYFTENTDLKKHRPDGMILAYPVITSGEFAHRSSLVRLAGDDPAKQEVYSLEKWVDEDCVPVYLWGTFADDAVPVENSLLLLNELAKYRIPVEYHLFPEGVHGLSLATKEVEEPEAQRDPDKHIARWMPLCLEWLDHVMEKKAAVTKIFR</sequence>
<dbReference type="SUPFAM" id="SSF53474">
    <property type="entry name" value="alpha/beta-Hydrolases"/>
    <property type="match status" value="1"/>
</dbReference>
<dbReference type="EMBL" id="JACRSZ010000001">
    <property type="protein sequence ID" value="MBC8572042.1"/>
    <property type="molecule type" value="Genomic_DNA"/>
</dbReference>
<dbReference type="Pfam" id="PF20434">
    <property type="entry name" value="BD-FAE"/>
    <property type="match status" value="1"/>
</dbReference>
<evidence type="ECO:0000256" key="1">
    <source>
        <dbReference type="ARBA" id="ARBA00022801"/>
    </source>
</evidence>
<proteinExistence type="predicted"/>
<accession>A0ABR7N6L8</accession>